<dbReference type="RefSeq" id="WP_092128548.1">
    <property type="nucleotide sequence ID" value="NZ_FMYU01000006.1"/>
</dbReference>
<accession>A0A1G6MBF2</accession>
<dbReference type="AlphaFoldDB" id="A0A1G6MBF2"/>
<keyword evidence="2" id="KW-1185">Reference proteome</keyword>
<dbReference type="OrthoDB" id="9764656at2"/>
<proteinExistence type="predicted"/>
<name>A0A1G6MBF2_9BACT</name>
<evidence type="ECO:0000313" key="1">
    <source>
        <dbReference type="EMBL" id="SDC52902.1"/>
    </source>
</evidence>
<gene>
    <name evidence="1" type="ORF">SAMN05660835_00950</name>
</gene>
<dbReference type="EMBL" id="FMYU01000006">
    <property type="protein sequence ID" value="SDC52902.1"/>
    <property type="molecule type" value="Genomic_DNA"/>
</dbReference>
<dbReference type="Gene3D" id="3.40.190.10">
    <property type="entry name" value="Periplasmic binding protein-like II"/>
    <property type="match status" value="2"/>
</dbReference>
<organism evidence="1 2">
    <name type="scientific">Desulfurella multipotens</name>
    <dbReference type="NCBI Taxonomy" id="79269"/>
    <lineage>
        <taxon>Bacteria</taxon>
        <taxon>Pseudomonadati</taxon>
        <taxon>Campylobacterota</taxon>
        <taxon>Desulfurellia</taxon>
        <taxon>Desulfurellales</taxon>
        <taxon>Desulfurellaceae</taxon>
        <taxon>Desulfurella</taxon>
    </lineage>
</organism>
<dbReference type="Proteomes" id="UP000199411">
    <property type="component" value="Unassembled WGS sequence"/>
</dbReference>
<evidence type="ECO:0000313" key="2">
    <source>
        <dbReference type="Proteomes" id="UP000199411"/>
    </source>
</evidence>
<sequence>MIRFSVDPNYAGKNLPGWFMVASYLQKSIGQRVKFIPYKDFDEARNAVLSGEIDIVYANPFDWVFFMNEIGFLPIARPRNHFDEVIICSKKYKSYLELTKPINIISAHKKTFVHMVGLFLLEKAEIDLDSCKFNFSGSYQSVIKNVLQSEYDIGFVLSEVYEKSSVIIKNQLNILDVSNDGFVFHAFCISPRLIELQKSITESILNFNSKLLDDIGFEGFETISEDEIFTISSLANEYIGSLNREAS</sequence>
<dbReference type="Pfam" id="PF12974">
    <property type="entry name" value="Phosphonate-bd"/>
    <property type="match status" value="1"/>
</dbReference>
<protein>
    <submittedName>
        <fullName evidence="1">Phosphonate transport system substrate-binding protein</fullName>
    </submittedName>
</protein>
<reference evidence="2" key="1">
    <citation type="submission" date="2016-10" db="EMBL/GenBank/DDBJ databases">
        <authorList>
            <person name="Varghese N."/>
            <person name="Submissions S."/>
        </authorList>
    </citation>
    <scope>NUCLEOTIDE SEQUENCE [LARGE SCALE GENOMIC DNA]</scope>
    <source>
        <strain evidence="2">DSM 8415</strain>
    </source>
</reference>
<dbReference type="SUPFAM" id="SSF53850">
    <property type="entry name" value="Periplasmic binding protein-like II"/>
    <property type="match status" value="1"/>
</dbReference>